<evidence type="ECO:0008006" key="4">
    <source>
        <dbReference type="Google" id="ProtNLM"/>
    </source>
</evidence>
<dbReference type="InterPro" id="IPR045584">
    <property type="entry name" value="Pilin-like"/>
</dbReference>
<proteinExistence type="predicted"/>
<organism evidence="2 3">
    <name type="scientific">Lwoffella lincolnii</name>
    <dbReference type="NCBI Taxonomy" id="90241"/>
    <lineage>
        <taxon>Bacteria</taxon>
        <taxon>Pseudomonadati</taxon>
        <taxon>Pseudomonadota</taxon>
        <taxon>Gammaproteobacteria</taxon>
        <taxon>Moraxellales</taxon>
        <taxon>Moraxellaceae</taxon>
        <taxon>Lwoffella</taxon>
    </lineage>
</organism>
<dbReference type="EMBL" id="MUYT01000004">
    <property type="protein sequence ID" value="OOS21575.1"/>
    <property type="molecule type" value="Genomic_DNA"/>
</dbReference>
<gene>
    <name evidence="2" type="ORF">B0682_02525</name>
</gene>
<dbReference type="Proteomes" id="UP000191094">
    <property type="component" value="Unassembled WGS sequence"/>
</dbReference>
<dbReference type="SUPFAM" id="SSF54523">
    <property type="entry name" value="Pili subunits"/>
    <property type="match status" value="1"/>
</dbReference>
<keyword evidence="1" id="KW-1133">Transmembrane helix</keyword>
<keyword evidence="1" id="KW-0812">Transmembrane</keyword>
<keyword evidence="1" id="KW-0472">Membrane</keyword>
<dbReference type="STRING" id="90241.B0682_02525"/>
<dbReference type="InterPro" id="IPR012902">
    <property type="entry name" value="N_methyl_site"/>
</dbReference>
<evidence type="ECO:0000256" key="1">
    <source>
        <dbReference type="SAM" id="Phobius"/>
    </source>
</evidence>
<protein>
    <recommendedName>
        <fullName evidence="4">Prepilin-type N-terminal cleavage/methylation domain-containing protein</fullName>
    </recommendedName>
</protein>
<comment type="caution">
    <text evidence="2">The sequence shown here is derived from an EMBL/GenBank/DDBJ whole genome shotgun (WGS) entry which is preliminary data.</text>
</comment>
<dbReference type="OrthoDB" id="6656660at2"/>
<reference evidence="2 3" key="1">
    <citation type="submission" date="2017-02" db="EMBL/GenBank/DDBJ databases">
        <title>Draft genome sequence of Moraxella lincolnii CCUG 9405T type strain.</title>
        <authorList>
            <person name="Salva-Serra F."/>
            <person name="Engstrom-Jakobsson H."/>
            <person name="Thorell K."/>
            <person name="Jaen-Luchoro D."/>
            <person name="Gonzales-Siles L."/>
            <person name="Karlsson R."/>
            <person name="Yazdan S."/>
            <person name="Boulund F."/>
            <person name="Johnning A."/>
            <person name="Engstrand L."/>
            <person name="Kristiansson E."/>
            <person name="Moore E."/>
        </authorList>
    </citation>
    <scope>NUCLEOTIDE SEQUENCE [LARGE SCALE GENOMIC DNA]</scope>
    <source>
        <strain evidence="2 3">CCUG 9405</strain>
    </source>
</reference>
<feature type="transmembrane region" description="Helical" evidence="1">
    <location>
        <begin position="44"/>
        <end position="67"/>
    </location>
</feature>
<dbReference type="AlphaFoldDB" id="A0A1T0CGY2"/>
<evidence type="ECO:0000313" key="2">
    <source>
        <dbReference type="EMBL" id="OOS21575.1"/>
    </source>
</evidence>
<dbReference type="Pfam" id="PF07963">
    <property type="entry name" value="N_methyl"/>
    <property type="match status" value="1"/>
</dbReference>
<dbReference type="RefSeq" id="WP_078306533.1">
    <property type="nucleotide sequence ID" value="NZ_MUYT01000004.1"/>
</dbReference>
<dbReference type="NCBIfam" id="TIGR02532">
    <property type="entry name" value="IV_pilin_GFxxxE"/>
    <property type="match status" value="1"/>
</dbReference>
<sequence>MNTNAQLRDVALHHKTSKPMPFMPLTFTIMLQKTPVNPYKTNGFTLVELMVVIVILTVFAGMLTMSVSSGDVRKNMAYQEHLVDSMHYLRLLSQERVQPMGIRFDVDKTGKPTAKVMVLQNPYAHHQTGHQTDTKPKNAMELSGMSINTNALTQQASLNPTWVVDDSINLPIPPNGLIIDIQSNQDAQNQNAQSRTGQDNLLNDPVNHQINKKIRTEMASFNPWLASAQTPQIVWFGTGESAAVIITMRYHDRPVGETIQLLPNGEVVYGAMQ</sequence>
<evidence type="ECO:0000313" key="3">
    <source>
        <dbReference type="Proteomes" id="UP000191094"/>
    </source>
</evidence>
<accession>A0A1T0CGY2</accession>
<keyword evidence="3" id="KW-1185">Reference proteome</keyword>
<name>A0A1T0CGY2_9GAMM</name>